<accession>A0A4Z2E3D0</accession>
<dbReference type="AlphaFoldDB" id="A0A4Z2E3D0"/>
<proteinExistence type="predicted"/>
<feature type="region of interest" description="Disordered" evidence="1">
    <location>
        <begin position="1"/>
        <end position="74"/>
    </location>
</feature>
<name>A0A4Z2E3D0_9TELE</name>
<evidence type="ECO:0000256" key="1">
    <source>
        <dbReference type="SAM" id="MobiDB-lite"/>
    </source>
</evidence>
<gene>
    <name evidence="2" type="ORF">EYF80_066614</name>
</gene>
<keyword evidence="3" id="KW-1185">Reference proteome</keyword>
<evidence type="ECO:0000313" key="3">
    <source>
        <dbReference type="Proteomes" id="UP000314294"/>
    </source>
</evidence>
<dbReference type="Proteomes" id="UP000314294">
    <property type="component" value="Unassembled WGS sequence"/>
</dbReference>
<reference evidence="2 3" key="1">
    <citation type="submission" date="2019-03" db="EMBL/GenBank/DDBJ databases">
        <title>First draft genome of Liparis tanakae, snailfish: a comprehensive survey of snailfish specific genes.</title>
        <authorList>
            <person name="Kim W."/>
            <person name="Song I."/>
            <person name="Jeong J.-H."/>
            <person name="Kim D."/>
            <person name="Kim S."/>
            <person name="Ryu S."/>
            <person name="Song J.Y."/>
            <person name="Lee S.K."/>
        </authorList>
    </citation>
    <scope>NUCLEOTIDE SEQUENCE [LARGE SCALE GENOMIC DNA]</scope>
    <source>
        <tissue evidence="2">Muscle</tissue>
    </source>
</reference>
<comment type="caution">
    <text evidence="2">The sequence shown here is derived from an EMBL/GenBank/DDBJ whole genome shotgun (WGS) entry which is preliminary data.</text>
</comment>
<protein>
    <submittedName>
        <fullName evidence="2">Uncharacterized protein</fullName>
    </submittedName>
</protein>
<sequence>MNPESQAGPGRFATSIKGGPGSGDQGPGPAIHLPGDRAVRMRTFQPSPGGKDGLPQIRPEKTNDIPKNLPGLPATWRLRPQTWQNQDHWRAAEKGVVSTLVGPGGSTLTTQVNTTTRWAAPTLRFYQAGQEQMRPGAYFFELHCSTEGLNCTRCRGFD</sequence>
<evidence type="ECO:0000313" key="2">
    <source>
        <dbReference type="EMBL" id="TNN23267.1"/>
    </source>
</evidence>
<dbReference type="EMBL" id="SRLO01019158">
    <property type="protein sequence ID" value="TNN23267.1"/>
    <property type="molecule type" value="Genomic_DNA"/>
</dbReference>
<organism evidence="2 3">
    <name type="scientific">Liparis tanakae</name>
    <name type="common">Tanaka's snailfish</name>
    <dbReference type="NCBI Taxonomy" id="230148"/>
    <lineage>
        <taxon>Eukaryota</taxon>
        <taxon>Metazoa</taxon>
        <taxon>Chordata</taxon>
        <taxon>Craniata</taxon>
        <taxon>Vertebrata</taxon>
        <taxon>Euteleostomi</taxon>
        <taxon>Actinopterygii</taxon>
        <taxon>Neopterygii</taxon>
        <taxon>Teleostei</taxon>
        <taxon>Neoteleostei</taxon>
        <taxon>Acanthomorphata</taxon>
        <taxon>Eupercaria</taxon>
        <taxon>Perciformes</taxon>
        <taxon>Cottioidei</taxon>
        <taxon>Cottales</taxon>
        <taxon>Liparidae</taxon>
        <taxon>Liparis</taxon>
    </lineage>
</organism>